<comment type="caution">
    <text evidence="1">The sequence shown here is derived from an EMBL/GenBank/DDBJ whole genome shotgun (WGS) entry which is preliminary data.</text>
</comment>
<name>A0A7Y7XFI6_9PSED</name>
<gene>
    <name evidence="1" type="ORF">HX882_24015</name>
</gene>
<sequence>MFKSRKRIALDDPSLERVKLTPQMLDYDKFASRGRSQYLPYVMGFNAANYRSTSINTDRLGFRLAHDAEGRPISVGSLEARAPQAVNLLVGASSALGYGASSDAATVASRLAAQDPDATPWLNFAGHCFNSTQELMLFTLHLHRLPKVRKIVVMGGFNTLVMARLPEFIRSDLPPFYFCGDYYEKFDEIADENGAELPPVKLPKWPTETTSVPPIAQTVARAAEETLNCLRTWKRLADSLGAELCFLMQPLATWVRTPCTEEQKLFDELDRISRLGTWQYLYGDISDPAAADHYADKLASGCHAMGIRFGNLVDDLRQRPADEWLFVDRAHYTDLGNEVVARAIHRNLQ</sequence>
<dbReference type="AlphaFoldDB" id="A0A7Y7XFI6"/>
<dbReference type="Proteomes" id="UP000539985">
    <property type="component" value="Unassembled WGS sequence"/>
</dbReference>
<dbReference type="SUPFAM" id="SSF52266">
    <property type="entry name" value="SGNH hydrolase"/>
    <property type="match status" value="1"/>
</dbReference>
<dbReference type="Gene3D" id="3.40.50.1110">
    <property type="entry name" value="SGNH hydrolase"/>
    <property type="match status" value="1"/>
</dbReference>
<dbReference type="InterPro" id="IPR036514">
    <property type="entry name" value="SGNH_hydro_sf"/>
</dbReference>
<evidence type="ECO:0000313" key="1">
    <source>
        <dbReference type="EMBL" id="NWB98963.1"/>
    </source>
</evidence>
<proteinExistence type="predicted"/>
<organism evidence="1 2">
    <name type="scientific">Pseudomonas gingeri</name>
    <dbReference type="NCBI Taxonomy" id="117681"/>
    <lineage>
        <taxon>Bacteria</taxon>
        <taxon>Pseudomonadati</taxon>
        <taxon>Pseudomonadota</taxon>
        <taxon>Gammaproteobacteria</taxon>
        <taxon>Pseudomonadales</taxon>
        <taxon>Pseudomonadaceae</taxon>
        <taxon>Pseudomonas</taxon>
    </lineage>
</organism>
<accession>A0A7Y7XFI6</accession>
<reference evidence="1 2" key="1">
    <citation type="submission" date="2020-04" db="EMBL/GenBank/DDBJ databases">
        <title>Molecular characterization of pseudomonads from Agaricus bisporus reveal novel blotch 2 pathogens in Western Europe.</title>
        <authorList>
            <person name="Taparia T."/>
            <person name="Krijger M."/>
            <person name="Haynes E."/>
            <person name="Elpinstone J.G."/>
            <person name="Noble R."/>
            <person name="Van Der Wolf J."/>
        </authorList>
    </citation>
    <scope>NUCLEOTIDE SEQUENCE [LARGE SCALE GENOMIC DNA]</scope>
    <source>
        <strain evidence="1 2">H7001</strain>
    </source>
</reference>
<evidence type="ECO:0008006" key="3">
    <source>
        <dbReference type="Google" id="ProtNLM"/>
    </source>
</evidence>
<protein>
    <recommendedName>
        <fullName evidence="3">Inducer of phenazine A</fullName>
    </recommendedName>
</protein>
<dbReference type="EMBL" id="JACAQB010000018">
    <property type="protein sequence ID" value="NWB98963.1"/>
    <property type="molecule type" value="Genomic_DNA"/>
</dbReference>
<dbReference type="GO" id="GO:0016788">
    <property type="term" value="F:hydrolase activity, acting on ester bonds"/>
    <property type="evidence" value="ECO:0007669"/>
    <property type="project" value="UniProtKB-ARBA"/>
</dbReference>
<evidence type="ECO:0000313" key="2">
    <source>
        <dbReference type="Proteomes" id="UP000539985"/>
    </source>
</evidence>